<feature type="compositionally biased region" description="Polar residues" evidence="1">
    <location>
        <begin position="1"/>
        <end position="14"/>
    </location>
</feature>
<dbReference type="EMBL" id="CCKQ01001325">
    <property type="protein sequence ID" value="CDW72421.1"/>
    <property type="molecule type" value="Genomic_DNA"/>
</dbReference>
<dbReference type="Proteomes" id="UP000039865">
    <property type="component" value="Unassembled WGS sequence"/>
</dbReference>
<proteinExistence type="predicted"/>
<keyword evidence="3" id="KW-1185">Reference proteome</keyword>
<dbReference type="AlphaFoldDB" id="A0A077ZVG9"/>
<feature type="region of interest" description="Disordered" evidence="1">
    <location>
        <begin position="1"/>
        <end position="32"/>
    </location>
</feature>
<protein>
    <submittedName>
        <fullName evidence="2">Uncharacterized protein</fullName>
    </submittedName>
</protein>
<evidence type="ECO:0000313" key="2">
    <source>
        <dbReference type="EMBL" id="CDW72421.1"/>
    </source>
</evidence>
<sequence length="163" mass="19111">MQKNTAQQKSQEQFTLPRIRGAQPFGAADSYQQNERDEIMNSARNQASEDLNEYVMGERGTTQQQFLYKSILTQSKSTRQVGLNPNLKPSTNQTYSKLFPMYGLWKDDTIFKTTKQEKGTLSRDSIQEELKRMDKSHFKQKFQQKEFMEEMLKAKNMMGKMKK</sequence>
<name>A0A077ZVG9_STYLE</name>
<reference evidence="2 3" key="1">
    <citation type="submission" date="2014-06" db="EMBL/GenBank/DDBJ databases">
        <authorList>
            <person name="Swart Estienne"/>
        </authorList>
    </citation>
    <scope>NUCLEOTIDE SEQUENCE [LARGE SCALE GENOMIC DNA]</scope>
    <source>
        <strain evidence="2 3">130c</strain>
    </source>
</reference>
<gene>
    <name evidence="2" type="primary">Contig4450.g4747</name>
    <name evidence="2" type="ORF">STYLEM_1381</name>
</gene>
<dbReference type="InParanoid" id="A0A077ZVG9"/>
<evidence type="ECO:0000256" key="1">
    <source>
        <dbReference type="SAM" id="MobiDB-lite"/>
    </source>
</evidence>
<dbReference type="OrthoDB" id="326135at2759"/>
<accession>A0A077ZVG9</accession>
<evidence type="ECO:0000313" key="3">
    <source>
        <dbReference type="Proteomes" id="UP000039865"/>
    </source>
</evidence>
<organism evidence="2 3">
    <name type="scientific">Stylonychia lemnae</name>
    <name type="common">Ciliate</name>
    <dbReference type="NCBI Taxonomy" id="5949"/>
    <lineage>
        <taxon>Eukaryota</taxon>
        <taxon>Sar</taxon>
        <taxon>Alveolata</taxon>
        <taxon>Ciliophora</taxon>
        <taxon>Intramacronucleata</taxon>
        <taxon>Spirotrichea</taxon>
        <taxon>Stichotrichia</taxon>
        <taxon>Sporadotrichida</taxon>
        <taxon>Oxytrichidae</taxon>
        <taxon>Stylonychinae</taxon>
        <taxon>Stylonychia</taxon>
    </lineage>
</organism>